<dbReference type="Proteomes" id="UP000499080">
    <property type="component" value="Unassembled WGS sequence"/>
</dbReference>
<gene>
    <name evidence="1" type="ORF">AVEN_108648_1</name>
</gene>
<dbReference type="Gene3D" id="3.30.420.10">
    <property type="entry name" value="Ribonuclease H-like superfamily/Ribonuclease H"/>
    <property type="match status" value="1"/>
</dbReference>
<name>A0A4Y2IST5_ARAVE</name>
<organism evidence="1 2">
    <name type="scientific">Araneus ventricosus</name>
    <name type="common">Orbweaver spider</name>
    <name type="synonym">Epeira ventricosa</name>
    <dbReference type="NCBI Taxonomy" id="182803"/>
    <lineage>
        <taxon>Eukaryota</taxon>
        <taxon>Metazoa</taxon>
        <taxon>Ecdysozoa</taxon>
        <taxon>Arthropoda</taxon>
        <taxon>Chelicerata</taxon>
        <taxon>Arachnida</taxon>
        <taxon>Araneae</taxon>
        <taxon>Araneomorphae</taxon>
        <taxon>Entelegynae</taxon>
        <taxon>Araneoidea</taxon>
        <taxon>Araneidae</taxon>
        <taxon>Araneus</taxon>
    </lineage>
</organism>
<dbReference type="EMBL" id="BGPR01002854">
    <property type="protein sequence ID" value="GBM79996.1"/>
    <property type="molecule type" value="Genomic_DNA"/>
</dbReference>
<protein>
    <submittedName>
        <fullName evidence="1">Uncharacterized protein</fullName>
    </submittedName>
</protein>
<evidence type="ECO:0000313" key="2">
    <source>
        <dbReference type="Proteomes" id="UP000499080"/>
    </source>
</evidence>
<sequence length="105" mass="11896">MAAAIFMRVVSWYGKITMRYWMKPLTAPPGAFMTIRCRGKVEEFGEHIIGYGGFHEWPPRSPDLTPMDFFLWGYLKPSANIAGPSTTHYGCLCQIETHYAITCAT</sequence>
<reference evidence="1 2" key="1">
    <citation type="journal article" date="2019" name="Sci. Rep.">
        <title>Orb-weaving spider Araneus ventricosus genome elucidates the spidroin gene catalogue.</title>
        <authorList>
            <person name="Kono N."/>
            <person name="Nakamura H."/>
            <person name="Ohtoshi R."/>
            <person name="Moran D.A.P."/>
            <person name="Shinohara A."/>
            <person name="Yoshida Y."/>
            <person name="Fujiwara M."/>
            <person name="Mori M."/>
            <person name="Tomita M."/>
            <person name="Arakawa K."/>
        </authorList>
    </citation>
    <scope>NUCLEOTIDE SEQUENCE [LARGE SCALE GENOMIC DNA]</scope>
</reference>
<dbReference type="InterPro" id="IPR036397">
    <property type="entry name" value="RNaseH_sf"/>
</dbReference>
<accession>A0A4Y2IST5</accession>
<dbReference type="AlphaFoldDB" id="A0A4Y2IST5"/>
<evidence type="ECO:0000313" key="1">
    <source>
        <dbReference type="EMBL" id="GBM79996.1"/>
    </source>
</evidence>
<dbReference type="GO" id="GO:0003676">
    <property type="term" value="F:nucleic acid binding"/>
    <property type="evidence" value="ECO:0007669"/>
    <property type="project" value="InterPro"/>
</dbReference>
<dbReference type="PANTHER" id="PTHR47326:SF1">
    <property type="entry name" value="HTH PSQ-TYPE DOMAIN-CONTAINING PROTEIN"/>
    <property type="match status" value="1"/>
</dbReference>
<proteinExistence type="predicted"/>
<dbReference type="PANTHER" id="PTHR47326">
    <property type="entry name" value="TRANSPOSABLE ELEMENT TC3 TRANSPOSASE-LIKE PROTEIN"/>
    <property type="match status" value="1"/>
</dbReference>
<keyword evidence="2" id="KW-1185">Reference proteome</keyword>
<dbReference type="OrthoDB" id="9971063at2759"/>
<comment type="caution">
    <text evidence="1">The sequence shown here is derived from an EMBL/GenBank/DDBJ whole genome shotgun (WGS) entry which is preliminary data.</text>
</comment>